<organism evidence="3 4">
    <name type="scientific">Phyllobacterium zundukense</name>
    <dbReference type="NCBI Taxonomy" id="1867719"/>
    <lineage>
        <taxon>Bacteria</taxon>
        <taxon>Pseudomonadati</taxon>
        <taxon>Pseudomonadota</taxon>
        <taxon>Alphaproteobacteria</taxon>
        <taxon>Hyphomicrobiales</taxon>
        <taxon>Phyllobacteriaceae</taxon>
        <taxon>Phyllobacterium</taxon>
    </lineage>
</organism>
<dbReference type="AlphaFoldDB" id="A0A2N9VXN1"/>
<evidence type="ECO:0000256" key="2">
    <source>
        <dbReference type="RuleBase" id="RU362080"/>
    </source>
</evidence>
<evidence type="ECO:0000256" key="1">
    <source>
        <dbReference type="ARBA" id="ARBA00009981"/>
    </source>
</evidence>
<dbReference type="RefSeq" id="WP_100003618.1">
    <property type="nucleotide sequence ID" value="NZ_CP017944.1"/>
</dbReference>
<dbReference type="KEGG" id="pht:BLM14_29025"/>
<gene>
    <name evidence="3" type="ORF">B5P45_13300</name>
</gene>
<dbReference type="EMBL" id="MZMT01000033">
    <property type="protein sequence ID" value="PIO44249.1"/>
    <property type="molecule type" value="Genomic_DNA"/>
</dbReference>
<reference evidence="4" key="1">
    <citation type="journal article" date="2017" name="Int J Environ Stud">
        <title>Does the Miocene-Pliocene relict legume Oxytropis triphylla form nitrogen-fixing nodules with a combination of bacterial strains?</title>
        <authorList>
            <person name="Safronova V."/>
            <person name="Belimov A."/>
            <person name="Sazanova A."/>
            <person name="Kuznetsova I."/>
            <person name="Popova J."/>
            <person name="Andronov E."/>
            <person name="Verkhozina A."/>
            <person name="Tikhonovich I."/>
        </authorList>
    </citation>
    <scope>NUCLEOTIDE SEQUENCE [LARGE SCALE GENOMIC DNA]</scope>
    <source>
        <strain evidence="4">Tri-38</strain>
    </source>
</reference>
<comment type="caution">
    <text evidence="3">The sequence shown here is derived from an EMBL/GenBank/DDBJ whole genome shotgun (WGS) entry which is preliminary data.</text>
</comment>
<dbReference type="InterPro" id="IPR036165">
    <property type="entry name" value="YefM-like_sf"/>
</dbReference>
<name>A0A2N9VXN1_9HYPH</name>
<dbReference type="OrthoDB" id="5297687at2"/>
<dbReference type="SUPFAM" id="SSF143120">
    <property type="entry name" value="YefM-like"/>
    <property type="match status" value="1"/>
</dbReference>
<keyword evidence="4" id="KW-1185">Reference proteome</keyword>
<dbReference type="Proteomes" id="UP000232163">
    <property type="component" value="Unassembled WGS sequence"/>
</dbReference>
<comment type="similarity">
    <text evidence="1 2">Belongs to the phD/YefM antitoxin family.</text>
</comment>
<dbReference type="Pfam" id="PF02604">
    <property type="entry name" value="PhdYeFM_antitox"/>
    <property type="match status" value="1"/>
</dbReference>
<accession>A0A2N9VXN1</accession>
<evidence type="ECO:0000313" key="4">
    <source>
        <dbReference type="Proteomes" id="UP000232163"/>
    </source>
</evidence>
<sequence length="81" mass="8863">MQRVEAPVAVSVSDLKKSPTAIMNEANGEAVAVLNHNRIMAYMVPADVYEAMLDRLDDLHLAEIIESRSGEEGVPVDINEL</sequence>
<evidence type="ECO:0000313" key="3">
    <source>
        <dbReference type="EMBL" id="PIO44249.1"/>
    </source>
</evidence>
<dbReference type="InterPro" id="IPR006442">
    <property type="entry name" value="Antitoxin_Phd/YefM"/>
</dbReference>
<protein>
    <recommendedName>
        <fullName evidence="2">Antitoxin</fullName>
    </recommendedName>
</protein>
<proteinExistence type="inferred from homology"/>
<comment type="function">
    <text evidence="2">Antitoxin component of a type II toxin-antitoxin (TA) system.</text>
</comment>